<keyword evidence="2" id="KW-1185">Reference proteome</keyword>
<protein>
    <submittedName>
        <fullName evidence="1">Mitochondrial protein</fullName>
    </submittedName>
</protein>
<dbReference type="EMBL" id="QJKJ01000002">
    <property type="protein sequence ID" value="RDY14848.1"/>
    <property type="molecule type" value="Genomic_DNA"/>
</dbReference>
<name>A0A371IIK8_MUCPR</name>
<gene>
    <name evidence="1" type="ORF">CR513_00007</name>
</gene>
<dbReference type="PANTHER" id="PTHR11439">
    <property type="entry name" value="GAG-POL-RELATED RETROTRANSPOSON"/>
    <property type="match status" value="1"/>
</dbReference>
<dbReference type="PANTHER" id="PTHR11439:SF467">
    <property type="entry name" value="INTEGRASE CATALYTIC DOMAIN-CONTAINING PROTEIN"/>
    <property type="match status" value="1"/>
</dbReference>
<comment type="caution">
    <text evidence="1">The sequence shown here is derived from an EMBL/GenBank/DDBJ whole genome shotgun (WGS) entry which is preliminary data.</text>
</comment>
<evidence type="ECO:0000313" key="2">
    <source>
        <dbReference type="Proteomes" id="UP000257109"/>
    </source>
</evidence>
<dbReference type="OrthoDB" id="1688190at2759"/>
<dbReference type="SUPFAM" id="SSF56672">
    <property type="entry name" value="DNA/RNA polymerases"/>
    <property type="match status" value="1"/>
</dbReference>
<sequence length="297" mass="34799">MSLKMIMIDNMLIAIRKGKGSCTRISKSIQKAIKDSNWVQTMREEMKALERTSTWDIVMMIEQLTLKKNLAIHFEMKEVGKVGYFLGIDVAYSRKDIFIFQRKYVLDLLKIGKLRCQPHDCPLNKTHKIRSEESPSVKKSQSLMGKLIYLSNIRPDIIYVVSVVNQFMHNPHERHFKAVEKIFHYLKTISENQSDLAHMSPFDECNVGSDPVLQMPEYQKVIQLFTRLVKVESNCLSYEWHIDLFLQLRFSSVRKIINPKPELTIIRLDKLKPNRTNDPIKIREMQSIQPMPTYTPK</sequence>
<dbReference type="STRING" id="157652.A0A371IIK8"/>
<dbReference type="Proteomes" id="UP000257109">
    <property type="component" value="Unassembled WGS sequence"/>
</dbReference>
<evidence type="ECO:0000313" key="1">
    <source>
        <dbReference type="EMBL" id="RDY14848.1"/>
    </source>
</evidence>
<feature type="non-terminal residue" evidence="1">
    <location>
        <position position="1"/>
    </location>
</feature>
<reference evidence="1" key="1">
    <citation type="submission" date="2018-05" db="EMBL/GenBank/DDBJ databases">
        <title>Draft genome of Mucuna pruriens seed.</title>
        <authorList>
            <person name="Nnadi N.E."/>
            <person name="Vos R."/>
            <person name="Hasami M.H."/>
            <person name="Devisetty U.K."/>
            <person name="Aguiy J.C."/>
        </authorList>
    </citation>
    <scope>NUCLEOTIDE SEQUENCE [LARGE SCALE GENOMIC DNA]</scope>
    <source>
        <strain evidence="1">JCA_2017</strain>
    </source>
</reference>
<accession>A0A371IIK8</accession>
<dbReference type="AlphaFoldDB" id="A0A371IIK8"/>
<dbReference type="InterPro" id="IPR043502">
    <property type="entry name" value="DNA/RNA_pol_sf"/>
</dbReference>
<organism evidence="1 2">
    <name type="scientific">Mucuna pruriens</name>
    <name type="common">Velvet bean</name>
    <name type="synonym">Dolichos pruriens</name>
    <dbReference type="NCBI Taxonomy" id="157652"/>
    <lineage>
        <taxon>Eukaryota</taxon>
        <taxon>Viridiplantae</taxon>
        <taxon>Streptophyta</taxon>
        <taxon>Embryophyta</taxon>
        <taxon>Tracheophyta</taxon>
        <taxon>Spermatophyta</taxon>
        <taxon>Magnoliopsida</taxon>
        <taxon>eudicotyledons</taxon>
        <taxon>Gunneridae</taxon>
        <taxon>Pentapetalae</taxon>
        <taxon>rosids</taxon>
        <taxon>fabids</taxon>
        <taxon>Fabales</taxon>
        <taxon>Fabaceae</taxon>
        <taxon>Papilionoideae</taxon>
        <taxon>50 kb inversion clade</taxon>
        <taxon>NPAAA clade</taxon>
        <taxon>indigoferoid/millettioid clade</taxon>
        <taxon>Phaseoleae</taxon>
        <taxon>Mucuna</taxon>
    </lineage>
</organism>
<proteinExistence type="predicted"/>